<dbReference type="RefSeq" id="XP_002541460.1">
    <property type="nucleotide sequence ID" value="XM_002541414.1"/>
</dbReference>
<reference evidence="4" key="1">
    <citation type="journal article" date="2009" name="Genome Res.">
        <title>Comparative genomic analyses of the human fungal pathogens Coccidioides and their relatives.</title>
        <authorList>
            <person name="Sharpton T.J."/>
            <person name="Stajich J.E."/>
            <person name="Rounsley S.D."/>
            <person name="Gardner M.J."/>
            <person name="Wortman J.R."/>
            <person name="Jordar V.S."/>
            <person name="Maiti R."/>
            <person name="Kodira C.D."/>
            <person name="Neafsey D.E."/>
            <person name="Zeng Q."/>
            <person name="Hung C.-Y."/>
            <person name="McMahan C."/>
            <person name="Muszewska A."/>
            <person name="Grynberg M."/>
            <person name="Mandel M.A."/>
            <person name="Kellner E.M."/>
            <person name="Barker B.M."/>
            <person name="Galgiani J.N."/>
            <person name="Orbach M.J."/>
            <person name="Kirkland T.N."/>
            <person name="Cole G.T."/>
            <person name="Henn M.R."/>
            <person name="Birren B.W."/>
            <person name="Taylor J.W."/>
        </authorList>
    </citation>
    <scope>NUCLEOTIDE SEQUENCE [LARGE SCALE GENOMIC DNA]</scope>
    <source>
        <strain evidence="4">UAMH 1704</strain>
    </source>
</reference>
<feature type="coiled-coil region" evidence="1">
    <location>
        <begin position="168"/>
        <end position="202"/>
    </location>
</feature>
<gene>
    <name evidence="3" type="ORF">UREG_00976</name>
</gene>
<protein>
    <submittedName>
        <fullName evidence="3">Uncharacterized protein</fullName>
    </submittedName>
</protein>
<evidence type="ECO:0000256" key="1">
    <source>
        <dbReference type="SAM" id="Coils"/>
    </source>
</evidence>
<proteinExistence type="predicted"/>
<dbReference type="Proteomes" id="UP000002058">
    <property type="component" value="Unassembled WGS sequence"/>
</dbReference>
<dbReference type="GeneID" id="8441797"/>
<dbReference type="EMBL" id="CH476615">
    <property type="protein sequence ID" value="EEP76127.1"/>
    <property type="molecule type" value="Genomic_DNA"/>
</dbReference>
<evidence type="ECO:0000313" key="3">
    <source>
        <dbReference type="EMBL" id="EEP76127.1"/>
    </source>
</evidence>
<dbReference type="InParanoid" id="C4JFG2"/>
<feature type="compositionally biased region" description="Basic and acidic residues" evidence="2">
    <location>
        <begin position="140"/>
        <end position="149"/>
    </location>
</feature>
<dbReference type="AlphaFoldDB" id="C4JFG2"/>
<feature type="region of interest" description="Disordered" evidence="2">
    <location>
        <begin position="218"/>
        <end position="240"/>
    </location>
</feature>
<evidence type="ECO:0000313" key="4">
    <source>
        <dbReference type="Proteomes" id="UP000002058"/>
    </source>
</evidence>
<keyword evidence="1" id="KW-0175">Coiled coil</keyword>
<dbReference type="HOGENOM" id="CLU_647581_0_0_1"/>
<feature type="compositionally biased region" description="Basic and acidic residues" evidence="2">
    <location>
        <begin position="220"/>
        <end position="240"/>
    </location>
</feature>
<dbReference type="KEGG" id="ure:UREG_00976"/>
<dbReference type="eggNOG" id="ENOG502TEDQ">
    <property type="taxonomic scope" value="Eukaryota"/>
</dbReference>
<name>C4JFG2_UNCRE</name>
<feature type="region of interest" description="Disordered" evidence="2">
    <location>
        <begin position="112"/>
        <end position="154"/>
    </location>
</feature>
<organism evidence="3 4">
    <name type="scientific">Uncinocarpus reesii (strain UAMH 1704)</name>
    <dbReference type="NCBI Taxonomy" id="336963"/>
    <lineage>
        <taxon>Eukaryota</taxon>
        <taxon>Fungi</taxon>
        <taxon>Dikarya</taxon>
        <taxon>Ascomycota</taxon>
        <taxon>Pezizomycotina</taxon>
        <taxon>Eurotiomycetes</taxon>
        <taxon>Eurotiomycetidae</taxon>
        <taxon>Onygenales</taxon>
        <taxon>Onygenaceae</taxon>
        <taxon>Uncinocarpus</taxon>
    </lineage>
</organism>
<dbReference type="OrthoDB" id="4196506at2759"/>
<accession>C4JFG2</accession>
<dbReference type="VEuPathDB" id="FungiDB:UREG_00976"/>
<keyword evidence="4" id="KW-1185">Reference proteome</keyword>
<sequence>MDYWDPSLDFWYSHTTHQYPRPPFHHRSYLHPASDRWSQRTPIREEFFGNGHFPALYRDPWDDELPTWATHECWGERYPQHLNAERHHDQEDRAHDRDYGLYDTSTLFSVSESMGEAERNNRSDPYLADNEKASSSSEVPSKDSRESRALGDGMCAPQSPEIFFAESLKTLREYLLDLKQEREKFRQERVELEKLRETFERIVETWCENRLGVWRIQQEPGRDNEPSRSPQKQHERRQTCERSLENTAFERYDNKWLEVQLAELGDMDAINIPWPTRTLKMDGLSEIPAELRTCFLHGRVNAPDDSLLRQWNAFTFFLAAFDLKPGDPQHYCGKGAMRTDDQCHLNFNIQVRGRYNLAKVQKLKAKLLEEKRRWHPDGQRRKWRLRQGSNEVEEECAKAVFNAVVNASTVCGRLLSRASDFRGS</sequence>
<evidence type="ECO:0000256" key="2">
    <source>
        <dbReference type="SAM" id="MobiDB-lite"/>
    </source>
</evidence>